<gene>
    <name evidence="1" type="ORF">QC761_0084930</name>
</gene>
<dbReference type="Proteomes" id="UP001322138">
    <property type="component" value="Unassembled WGS sequence"/>
</dbReference>
<proteinExistence type="predicted"/>
<comment type="caution">
    <text evidence="1">The sequence shown here is derived from an EMBL/GenBank/DDBJ whole genome shotgun (WGS) entry which is preliminary data.</text>
</comment>
<dbReference type="GeneID" id="87892219"/>
<organism evidence="1 2">
    <name type="scientific">Podospora bellae-mahoneyi</name>
    <dbReference type="NCBI Taxonomy" id="2093777"/>
    <lineage>
        <taxon>Eukaryota</taxon>
        <taxon>Fungi</taxon>
        <taxon>Dikarya</taxon>
        <taxon>Ascomycota</taxon>
        <taxon>Pezizomycotina</taxon>
        <taxon>Sordariomycetes</taxon>
        <taxon>Sordariomycetidae</taxon>
        <taxon>Sordariales</taxon>
        <taxon>Podosporaceae</taxon>
        <taxon>Podospora</taxon>
    </lineage>
</organism>
<reference evidence="1 2" key="1">
    <citation type="journal article" date="2023" name="bioRxiv">
        <title>High-quality genome assemblies of four members of thePodospora anserinaspecies complex.</title>
        <authorList>
            <person name="Ament-Velasquez S.L."/>
            <person name="Vogan A.A."/>
            <person name="Wallerman O."/>
            <person name="Hartmann F."/>
            <person name="Gautier V."/>
            <person name="Silar P."/>
            <person name="Giraud T."/>
            <person name="Johannesson H."/>
        </authorList>
    </citation>
    <scope>NUCLEOTIDE SEQUENCE [LARGE SCALE GENOMIC DNA]</scope>
    <source>
        <strain evidence="1 2">CBS 112042</strain>
    </source>
</reference>
<evidence type="ECO:0000313" key="1">
    <source>
        <dbReference type="EMBL" id="KAK4642475.1"/>
    </source>
</evidence>
<dbReference type="EMBL" id="JAFFGZ010000007">
    <property type="protein sequence ID" value="KAK4642475.1"/>
    <property type="molecule type" value="Genomic_DNA"/>
</dbReference>
<sequence length="74" mass="8232">MTASHHGPWTPIEMRAASFPWPSSESRRLRSLPLGHRQLQQHTRTPPDPKGIKALFSELPLVCHGSTATHTLVS</sequence>
<evidence type="ECO:0000313" key="2">
    <source>
        <dbReference type="Proteomes" id="UP001322138"/>
    </source>
</evidence>
<protein>
    <submittedName>
        <fullName evidence="1">Uncharacterized protein</fullName>
    </submittedName>
</protein>
<name>A0ABR0FHC9_9PEZI</name>
<accession>A0ABR0FHC9</accession>
<keyword evidence="2" id="KW-1185">Reference proteome</keyword>
<dbReference type="RefSeq" id="XP_062731451.1">
    <property type="nucleotide sequence ID" value="XM_062872892.1"/>
</dbReference>